<reference evidence="6 7" key="1">
    <citation type="submission" date="2024-09" db="EMBL/GenBank/DDBJ databases">
        <title>Genome sequencing and assembly of Phytophthora oleae, isolate VK10A, causative agent of rot of olive drupes.</title>
        <authorList>
            <person name="Conti Taguali S."/>
            <person name="Riolo M."/>
            <person name="La Spada F."/>
            <person name="Cacciola S.O."/>
            <person name="Dionisio G."/>
        </authorList>
    </citation>
    <scope>NUCLEOTIDE SEQUENCE [LARGE SCALE GENOMIC DNA]</scope>
    <source>
        <strain evidence="6 7">VK10A</strain>
    </source>
</reference>
<protein>
    <recommendedName>
        <fullName evidence="5">Amidohydrolase-related domain-containing protein</fullName>
    </recommendedName>
</protein>
<keyword evidence="4" id="KW-0862">Zinc</keyword>
<organism evidence="6 7">
    <name type="scientific">Phytophthora oleae</name>
    <dbReference type="NCBI Taxonomy" id="2107226"/>
    <lineage>
        <taxon>Eukaryota</taxon>
        <taxon>Sar</taxon>
        <taxon>Stramenopiles</taxon>
        <taxon>Oomycota</taxon>
        <taxon>Peronosporomycetes</taxon>
        <taxon>Peronosporales</taxon>
        <taxon>Peronosporaceae</taxon>
        <taxon>Phytophthora</taxon>
    </lineage>
</organism>
<evidence type="ECO:0000256" key="1">
    <source>
        <dbReference type="ARBA" id="ARBA00001947"/>
    </source>
</evidence>
<evidence type="ECO:0000256" key="4">
    <source>
        <dbReference type="ARBA" id="ARBA00022833"/>
    </source>
</evidence>
<keyword evidence="2" id="KW-0479">Metal-binding</keyword>
<evidence type="ECO:0000256" key="2">
    <source>
        <dbReference type="ARBA" id="ARBA00022723"/>
    </source>
</evidence>
<name>A0ABD3FQQ9_9STRA</name>
<feature type="domain" description="Amidohydrolase-related" evidence="5">
    <location>
        <begin position="13"/>
        <end position="108"/>
    </location>
</feature>
<dbReference type="Gene3D" id="2.30.40.10">
    <property type="entry name" value="Urease, subunit C, domain 1"/>
    <property type="match status" value="1"/>
</dbReference>
<dbReference type="SUPFAM" id="SSF51338">
    <property type="entry name" value="Composite domain of metallo-dependent hydrolases"/>
    <property type="match status" value="1"/>
</dbReference>
<dbReference type="PANTHER" id="PTHR11271:SF6">
    <property type="entry name" value="GUANINE DEAMINASE"/>
    <property type="match status" value="1"/>
</dbReference>
<dbReference type="GO" id="GO:0016787">
    <property type="term" value="F:hydrolase activity"/>
    <property type="evidence" value="ECO:0007669"/>
    <property type="project" value="UniProtKB-KW"/>
</dbReference>
<evidence type="ECO:0000313" key="6">
    <source>
        <dbReference type="EMBL" id="KAL3669083.1"/>
    </source>
</evidence>
<dbReference type="PANTHER" id="PTHR11271">
    <property type="entry name" value="GUANINE DEAMINASE"/>
    <property type="match status" value="1"/>
</dbReference>
<dbReference type="AlphaFoldDB" id="A0ABD3FQQ9"/>
<dbReference type="InterPro" id="IPR011059">
    <property type="entry name" value="Metal-dep_hydrolase_composite"/>
</dbReference>
<dbReference type="InterPro" id="IPR006680">
    <property type="entry name" value="Amidohydro-rel"/>
</dbReference>
<evidence type="ECO:0000313" key="7">
    <source>
        <dbReference type="Proteomes" id="UP001632037"/>
    </source>
</evidence>
<accession>A0ABD3FQQ9</accession>
<proteinExistence type="predicted"/>
<dbReference type="Gene3D" id="3.20.20.140">
    <property type="entry name" value="Metal-dependent hydrolases"/>
    <property type="match status" value="1"/>
</dbReference>
<keyword evidence="7" id="KW-1185">Reference proteome</keyword>
<gene>
    <name evidence="6" type="ORF">V7S43_005467</name>
</gene>
<comment type="caution">
    <text evidence="6">The sequence shown here is derived from an EMBL/GenBank/DDBJ whole genome shotgun (WGS) entry which is preliminary data.</text>
</comment>
<dbReference type="GO" id="GO:0046872">
    <property type="term" value="F:metal ion binding"/>
    <property type="evidence" value="ECO:0007669"/>
    <property type="project" value="UniProtKB-KW"/>
</dbReference>
<evidence type="ECO:0000256" key="3">
    <source>
        <dbReference type="ARBA" id="ARBA00022801"/>
    </source>
</evidence>
<dbReference type="Pfam" id="PF01979">
    <property type="entry name" value="Amidohydro_1"/>
    <property type="match status" value="1"/>
</dbReference>
<comment type="cofactor">
    <cofactor evidence="1">
        <name>Zn(2+)</name>
        <dbReference type="ChEBI" id="CHEBI:29105"/>
    </cofactor>
</comment>
<keyword evidence="3" id="KW-0378">Hydrolase</keyword>
<dbReference type="InterPro" id="IPR051607">
    <property type="entry name" value="Metallo-dep_hydrolases"/>
</dbReference>
<evidence type="ECO:0000259" key="5">
    <source>
        <dbReference type="Pfam" id="PF01979"/>
    </source>
</evidence>
<sequence>MLRVIQTCVLSIRALEIQEGTSEAPTQSFDFKDAFWLATMGGAKALKLDDDTGSFAEGKCFDAIIVDVNAGNNVVLSERDTPIDVFQKTIHNADNRNFAKVLVKGVIVYENAV</sequence>
<dbReference type="EMBL" id="JBIMZQ010000009">
    <property type="protein sequence ID" value="KAL3669083.1"/>
    <property type="molecule type" value="Genomic_DNA"/>
</dbReference>
<dbReference type="Proteomes" id="UP001632037">
    <property type="component" value="Unassembled WGS sequence"/>
</dbReference>